<feature type="signal peptide" evidence="1">
    <location>
        <begin position="1"/>
        <end position="17"/>
    </location>
</feature>
<evidence type="ECO:0000313" key="3">
    <source>
        <dbReference type="Proteomes" id="UP000580250"/>
    </source>
</evidence>
<dbReference type="EMBL" id="CAJEWN010001184">
    <property type="protein sequence ID" value="CAD2195157.1"/>
    <property type="molecule type" value="Genomic_DNA"/>
</dbReference>
<keyword evidence="1" id="KW-0732">Signal</keyword>
<organism evidence="2 3">
    <name type="scientific">Meloidogyne enterolobii</name>
    <name type="common">Root-knot nematode worm</name>
    <name type="synonym">Meloidogyne mayaguensis</name>
    <dbReference type="NCBI Taxonomy" id="390850"/>
    <lineage>
        <taxon>Eukaryota</taxon>
        <taxon>Metazoa</taxon>
        <taxon>Ecdysozoa</taxon>
        <taxon>Nematoda</taxon>
        <taxon>Chromadorea</taxon>
        <taxon>Rhabditida</taxon>
        <taxon>Tylenchina</taxon>
        <taxon>Tylenchomorpha</taxon>
        <taxon>Tylenchoidea</taxon>
        <taxon>Meloidogynidae</taxon>
        <taxon>Meloidogyninae</taxon>
        <taxon>Meloidogyne</taxon>
    </lineage>
</organism>
<proteinExistence type="predicted"/>
<comment type="caution">
    <text evidence="2">The sequence shown here is derived from an EMBL/GenBank/DDBJ whole genome shotgun (WGS) entry which is preliminary data.</text>
</comment>
<accession>A0A6V7X847</accession>
<evidence type="ECO:0000313" key="2">
    <source>
        <dbReference type="EMBL" id="CAD2195157.1"/>
    </source>
</evidence>
<sequence length="41" mass="4753">MVFLQVFIISLLNTSEGITYAYIMNNSNHGIFPLMMAHFSW</sequence>
<reference evidence="2 3" key="1">
    <citation type="submission" date="2020-08" db="EMBL/GenBank/DDBJ databases">
        <authorList>
            <person name="Koutsovoulos G."/>
            <person name="Danchin GJ E."/>
        </authorList>
    </citation>
    <scope>NUCLEOTIDE SEQUENCE [LARGE SCALE GENOMIC DNA]</scope>
</reference>
<gene>
    <name evidence="2" type="ORF">MENT_LOCUS48224</name>
</gene>
<protein>
    <submittedName>
        <fullName evidence="2">Uncharacterized protein</fullName>
    </submittedName>
</protein>
<evidence type="ECO:0000256" key="1">
    <source>
        <dbReference type="SAM" id="SignalP"/>
    </source>
</evidence>
<feature type="chain" id="PRO_5028114074" evidence="1">
    <location>
        <begin position="18"/>
        <end position="41"/>
    </location>
</feature>
<name>A0A6V7X847_MELEN</name>
<dbReference type="Proteomes" id="UP000580250">
    <property type="component" value="Unassembled WGS sequence"/>
</dbReference>
<dbReference type="AlphaFoldDB" id="A0A6V7X847"/>
<dbReference type="OrthoDB" id="5857725at2759"/>